<dbReference type="GeneID" id="24254076"/>
<dbReference type="OrthoDB" id="2112644at2"/>
<evidence type="ECO:0000313" key="1">
    <source>
        <dbReference type="EMBL" id="AAO36605.1"/>
    </source>
</evidence>
<sequence>MIQPGNGLLLRINFADGGICKAERTFLVIDNQDQQFWLLNVSSIKGKEWKLGMESNIEITKYKPPFVRPSFIKLDALYVIPKEKILKSKVLCKGRKINPKELTFIKNQFNHFKNTHKILSKVCTATELIEGNEKYHNDLFKEEAAVTNLKTEYNV</sequence>
<organism evidence="1 2">
    <name type="scientific">Clostridium tetani (strain Massachusetts / E88)</name>
    <dbReference type="NCBI Taxonomy" id="212717"/>
    <lineage>
        <taxon>Bacteria</taxon>
        <taxon>Bacillati</taxon>
        <taxon>Bacillota</taxon>
        <taxon>Clostridia</taxon>
        <taxon>Eubacteriales</taxon>
        <taxon>Clostridiaceae</taxon>
        <taxon>Clostridium</taxon>
    </lineage>
</organism>
<proteinExistence type="predicted"/>
<keyword evidence="2" id="KW-1185">Reference proteome</keyword>
<dbReference type="HOGENOM" id="CLU_150507_0_0_9"/>
<dbReference type="Proteomes" id="UP000001412">
    <property type="component" value="Chromosome"/>
</dbReference>
<dbReference type="AlphaFoldDB" id="Q892J0"/>
<accession>Q892J0</accession>
<protein>
    <recommendedName>
        <fullName evidence="3">Type II toxin-antitoxin system PemK/MazF family toxin</fullName>
    </recommendedName>
</protein>
<dbReference type="EMBL" id="AE015927">
    <property type="protein sequence ID" value="AAO36605.1"/>
    <property type="molecule type" value="Genomic_DNA"/>
</dbReference>
<reference evidence="1 2" key="1">
    <citation type="journal article" date="2003" name="Proc. Natl. Acad. Sci. U.S.A.">
        <title>The genome sequence of Clostridium tetani, the causative agent of tetanus disease.</title>
        <authorList>
            <person name="Brueggemann H."/>
            <person name="Baumer S."/>
            <person name="Fricke W.F."/>
            <person name="Wiezer A."/>
            <person name="Liesegang H."/>
            <person name="Decker I."/>
            <person name="Herzberg C."/>
            <person name="Martinez-Arias R."/>
            <person name="Merkl R."/>
            <person name="Henne A."/>
            <person name="Gottschalk G."/>
        </authorList>
    </citation>
    <scope>NUCLEOTIDE SEQUENCE [LARGE SCALE GENOMIC DNA]</scope>
    <source>
        <strain evidence="2">Massachusetts / E88</strain>
    </source>
</reference>
<name>Q892J0_CLOTE</name>
<evidence type="ECO:0008006" key="3">
    <source>
        <dbReference type="Google" id="ProtNLM"/>
    </source>
</evidence>
<evidence type="ECO:0000313" key="2">
    <source>
        <dbReference type="Proteomes" id="UP000001412"/>
    </source>
</evidence>
<dbReference type="KEGG" id="ctc:CTC_02107"/>
<dbReference type="STRING" id="212717.CTC_02107"/>
<dbReference type="RefSeq" id="WP_011100263.1">
    <property type="nucleotide sequence ID" value="NC_004557.1"/>
</dbReference>
<gene>
    <name evidence="1" type="ordered locus">CTC_02107</name>
</gene>